<sequence length="850" mass="95187">MRPKTDTSWLDVGVGENGSYVIRDYGRLDEVVSELTQPRQQYPFLSVFLGGKNKDIALQAIFPQNNIRRTQPSSRIGLRYDITSSNSESPILFADGNVTPTKGVLGAMPGVHDYPITWPISSTDNASRLVYARLIFLFADLVCLFADDFPDLMSVAHFLVDCVSMRSASPMPVAVRPRVLVVLMGNPDRSERNGPLQQFYKQLYEADSTHLSECFSHINVVYLDPIQSDSLRYDSVRTWIHNQRENIQIVRRENWSQVNAVQLQALFTSAIRNLVSQNPAFFDFVKASREWNPAPRFSKSVPELVSLIEQEFVTQYHLYASGEQSSIEYRRQHLLSTNHELCRVQSDKICLYCLVRTAQHSQVCCHTICDLCPQLFGNAAPDAEYQFSMVGCLLCNSRAVTTIDVLPPTMNPTVLAIDGGGVRGGIPLEYLLLIQESLGPECKLADLVDLAVGSSSGDCYDARLFDDCLQEAFGGDRRIFEPVKDKLSARWRSGAKFGVVATSIARETKSFTWKEAESSLQRLTDHPSYFSTAQLRDIGSFQDGGLQDNFAAGIAARISRRIWPSRVGIARLVSMGTGEAASRPDQTPHFRHVFRDSFLRRGFDAFMSNLDTKAKWLQMVDQLDCTVRADYLRMDVSLGGMPCTLDNAEIMDDYRNLVILQPGSARLAKEAAIGLLVARFFFTLDGDFEKPVIGLDLWYHGTIRCKGPAMAVVEALRRLSLENVDFVTDSETLGAFGGVQDICPACGRYSKTVSFTLRHPGEIMNIYMRVNQHKQWRISGFPASMSSFAEKQYLYDQFGRLDHGRPATTPCNTCNAAADSFRGKRRKRTSVTSTEEQRNKRVCIAGDVAD</sequence>
<dbReference type="EMBL" id="BSYA01000321">
    <property type="protein sequence ID" value="GMG38576.1"/>
    <property type="molecule type" value="Genomic_DNA"/>
</dbReference>
<protein>
    <submittedName>
        <fullName evidence="3">Unnamed protein product</fullName>
    </submittedName>
</protein>
<keyword evidence="2" id="KW-0442">Lipid degradation</keyword>
<dbReference type="PANTHER" id="PTHR24185">
    <property type="entry name" value="CALCIUM-INDEPENDENT PHOSPHOLIPASE A2-GAMMA"/>
    <property type="match status" value="1"/>
</dbReference>
<keyword evidence="2" id="KW-0443">Lipid metabolism</keyword>
<dbReference type="GO" id="GO:0016042">
    <property type="term" value="P:lipid catabolic process"/>
    <property type="evidence" value="ECO:0007669"/>
    <property type="project" value="UniProtKB-KW"/>
</dbReference>
<evidence type="ECO:0000313" key="3">
    <source>
        <dbReference type="EMBL" id="GMG38576.1"/>
    </source>
</evidence>
<dbReference type="InterPro" id="IPR016035">
    <property type="entry name" value="Acyl_Trfase/lysoPLipase"/>
</dbReference>
<organism evidence="3 4">
    <name type="scientific">Aspergillus oryzae</name>
    <name type="common">Yellow koji mold</name>
    <dbReference type="NCBI Taxonomy" id="5062"/>
    <lineage>
        <taxon>Eukaryota</taxon>
        <taxon>Fungi</taxon>
        <taxon>Dikarya</taxon>
        <taxon>Ascomycota</taxon>
        <taxon>Pezizomycotina</taxon>
        <taxon>Eurotiomycetes</taxon>
        <taxon>Eurotiomycetidae</taxon>
        <taxon>Eurotiales</taxon>
        <taxon>Aspergillaceae</taxon>
        <taxon>Aspergillus</taxon>
        <taxon>Aspergillus subgen. Circumdati</taxon>
    </lineage>
</organism>
<comment type="caution">
    <text evidence="3">The sequence shown here is derived from an EMBL/GenBank/DDBJ whole genome shotgun (WGS) entry which is preliminary data.</text>
</comment>
<dbReference type="CDD" id="cd07199">
    <property type="entry name" value="Pat17_PNPLA8_PNPLA9_like"/>
    <property type="match status" value="1"/>
</dbReference>
<dbReference type="GO" id="GO:0047499">
    <property type="term" value="F:calcium-independent phospholipase A2 activity"/>
    <property type="evidence" value="ECO:0007669"/>
    <property type="project" value="TreeGrafter"/>
</dbReference>
<name>A0AAN5C458_ASPOZ</name>
<dbReference type="Gene3D" id="3.40.1090.10">
    <property type="entry name" value="Cytosolic phospholipase A2 catalytic domain"/>
    <property type="match status" value="2"/>
</dbReference>
<keyword evidence="1" id="KW-0378">Hydrolase</keyword>
<dbReference type="Proteomes" id="UP001165205">
    <property type="component" value="Unassembled WGS sequence"/>
</dbReference>
<evidence type="ECO:0000256" key="2">
    <source>
        <dbReference type="ARBA" id="ARBA00022963"/>
    </source>
</evidence>
<dbReference type="GO" id="GO:0016020">
    <property type="term" value="C:membrane"/>
    <property type="evidence" value="ECO:0007669"/>
    <property type="project" value="TreeGrafter"/>
</dbReference>
<proteinExistence type="predicted"/>
<evidence type="ECO:0000313" key="4">
    <source>
        <dbReference type="Proteomes" id="UP001165205"/>
    </source>
</evidence>
<dbReference type="AlphaFoldDB" id="A0AAN5C458"/>
<dbReference type="PANTHER" id="PTHR24185:SF1">
    <property type="entry name" value="CALCIUM-INDEPENDENT PHOSPHOLIPASE A2-GAMMA"/>
    <property type="match status" value="1"/>
</dbReference>
<accession>A0AAN5C458</accession>
<evidence type="ECO:0000256" key="1">
    <source>
        <dbReference type="ARBA" id="ARBA00022801"/>
    </source>
</evidence>
<dbReference type="GO" id="GO:0019369">
    <property type="term" value="P:arachidonate metabolic process"/>
    <property type="evidence" value="ECO:0007669"/>
    <property type="project" value="TreeGrafter"/>
</dbReference>
<reference evidence="3" key="1">
    <citation type="submission" date="2023-04" db="EMBL/GenBank/DDBJ databases">
        <title>Aspergillus oryzae NBRC 4228.</title>
        <authorList>
            <person name="Ichikawa N."/>
            <person name="Sato H."/>
            <person name="Tonouchi N."/>
        </authorList>
    </citation>
    <scope>NUCLEOTIDE SEQUENCE</scope>
    <source>
        <strain evidence="3">NBRC 4228</strain>
    </source>
</reference>
<gene>
    <name evidence="3" type="ORF">Aory04_001324700</name>
</gene>
<dbReference type="SUPFAM" id="SSF52151">
    <property type="entry name" value="FabD/lysophospholipase-like"/>
    <property type="match status" value="1"/>
</dbReference>